<gene>
    <name evidence="1" type="ORF">N0B31_00745</name>
</gene>
<accession>A0A9E7R390</accession>
<keyword evidence="2" id="KW-1185">Reference proteome</keyword>
<reference evidence="1" key="1">
    <citation type="submission" date="2022-09" db="EMBL/GenBank/DDBJ databases">
        <title>Diverse halophilic archaea isolated from saline environments.</title>
        <authorList>
            <person name="Cui H.-L."/>
        </authorList>
    </citation>
    <scope>NUCLEOTIDE SEQUENCE</scope>
    <source>
        <strain evidence="1">ZS-35-S2</strain>
    </source>
</reference>
<proteinExistence type="predicted"/>
<sequence length="56" mass="6160">MQVGDGLSRRWAVCDPCVDTPRGATWLSVDEAGDPERVVLRVEPESVVGAMWDDET</sequence>
<evidence type="ECO:0000313" key="2">
    <source>
        <dbReference type="Proteomes" id="UP001057580"/>
    </source>
</evidence>
<dbReference type="AlphaFoldDB" id="A0A9E7R390"/>
<organism evidence="1 2">
    <name type="scientific">Salinirubellus salinus</name>
    <dbReference type="NCBI Taxonomy" id="1364945"/>
    <lineage>
        <taxon>Archaea</taxon>
        <taxon>Methanobacteriati</taxon>
        <taxon>Methanobacteriota</taxon>
        <taxon>Stenosarchaea group</taxon>
        <taxon>Halobacteria</taxon>
        <taxon>Halobacteriales</taxon>
        <taxon>Natronomonadaceae</taxon>
        <taxon>Salinirubellus</taxon>
    </lineage>
</organism>
<dbReference type="RefSeq" id="WP_260593813.1">
    <property type="nucleotide sequence ID" value="NZ_CP104003.1"/>
</dbReference>
<dbReference type="EMBL" id="CP104003">
    <property type="protein sequence ID" value="UWM54822.1"/>
    <property type="molecule type" value="Genomic_DNA"/>
</dbReference>
<dbReference type="Proteomes" id="UP001057580">
    <property type="component" value="Chromosome"/>
</dbReference>
<protein>
    <submittedName>
        <fullName evidence="1">Uncharacterized protein</fullName>
    </submittedName>
</protein>
<dbReference type="KEGG" id="ssai:N0B31_00745"/>
<dbReference type="GeneID" id="74940905"/>
<evidence type="ECO:0000313" key="1">
    <source>
        <dbReference type="EMBL" id="UWM54822.1"/>
    </source>
</evidence>
<name>A0A9E7R390_9EURY</name>